<dbReference type="PROSITE" id="PS50011">
    <property type="entry name" value="PROTEIN_KINASE_DOM"/>
    <property type="match status" value="1"/>
</dbReference>
<dbReference type="InterPro" id="IPR011009">
    <property type="entry name" value="Kinase-like_dom_sf"/>
</dbReference>
<comment type="similarity">
    <text evidence="8">Belongs to the protein kinase superfamily. STE Ser/Thr protein kinase family. MAP kinase kinase subfamily.</text>
</comment>
<evidence type="ECO:0000256" key="4">
    <source>
        <dbReference type="ARBA" id="ARBA00022741"/>
    </source>
</evidence>
<evidence type="ECO:0000256" key="8">
    <source>
        <dbReference type="ARBA" id="ARBA00038035"/>
    </source>
</evidence>
<feature type="binding site" evidence="13">
    <location>
        <position position="84"/>
    </location>
    <ligand>
        <name>ATP</name>
        <dbReference type="ChEBI" id="CHEBI:30616"/>
    </ligand>
</feature>
<name>A0A4U5MPT9_STECR</name>
<dbReference type="PANTHER" id="PTHR47238">
    <property type="entry name" value="MITOGEN-ACTIVATED PROTEIN KINASE KINASE 5"/>
    <property type="match status" value="1"/>
</dbReference>
<evidence type="ECO:0000256" key="6">
    <source>
        <dbReference type="ARBA" id="ARBA00022840"/>
    </source>
</evidence>
<evidence type="ECO:0000256" key="13">
    <source>
        <dbReference type="PROSITE-ProRule" id="PRU10141"/>
    </source>
</evidence>
<comment type="catalytic activity">
    <reaction evidence="11">
        <text>L-threonyl-[protein] + ATP = O-phospho-L-threonyl-[protein] + ADP + H(+)</text>
        <dbReference type="Rhea" id="RHEA:46608"/>
        <dbReference type="Rhea" id="RHEA-COMP:11060"/>
        <dbReference type="Rhea" id="RHEA-COMP:11605"/>
        <dbReference type="ChEBI" id="CHEBI:15378"/>
        <dbReference type="ChEBI" id="CHEBI:30013"/>
        <dbReference type="ChEBI" id="CHEBI:30616"/>
        <dbReference type="ChEBI" id="CHEBI:61977"/>
        <dbReference type="ChEBI" id="CHEBI:456216"/>
        <dbReference type="EC" id="2.7.12.2"/>
    </reaction>
</comment>
<keyword evidence="1 14" id="KW-0723">Serine/threonine-protein kinase</keyword>
<dbReference type="EC" id="2.7.12.2" evidence="9"/>
<dbReference type="InterPro" id="IPR017441">
    <property type="entry name" value="Protein_kinase_ATP_BS"/>
</dbReference>
<dbReference type="GO" id="GO:0004713">
    <property type="term" value="F:protein tyrosine kinase activity"/>
    <property type="evidence" value="ECO:0007669"/>
    <property type="project" value="UniProtKB-KW"/>
</dbReference>
<keyword evidence="7" id="KW-0829">Tyrosine-protein kinase</keyword>
<dbReference type="GO" id="GO:0004674">
    <property type="term" value="F:protein serine/threonine kinase activity"/>
    <property type="evidence" value="ECO:0007669"/>
    <property type="project" value="UniProtKB-KW"/>
</dbReference>
<dbReference type="PROSITE" id="PS00108">
    <property type="entry name" value="PROTEIN_KINASE_ST"/>
    <property type="match status" value="1"/>
</dbReference>
<evidence type="ECO:0000256" key="12">
    <source>
        <dbReference type="ARBA" id="ARBA00051693"/>
    </source>
</evidence>
<sequence length="304" mass="34655">MDRPTGFSIPSNVSISEFTQSYSFADKQEIDRFSSNSGLMCFDNVTYENVAVCEFNKGKKLGSGAFGNVFEATFARNDKKVAVKECVARINSENYILLGWAKRMGRELEINSTSHQCENLLKCHGYIITPESHVFLYLELMSISLAQLSRAVGKISDRFVGKFAVDVVTGMHYLRRLQMVHRDLKPDNMLIDEFGMPEVFTTLPGAPPYKSSVDVWSFAISMLELIRGEHPLVGQEHDLLNAVIPALTREEAPFLHELINDCLRRKPSERPRIQALPDHEAIRRIKGETDIREEVRQWLRRFLA</sequence>
<evidence type="ECO:0000256" key="11">
    <source>
        <dbReference type="ARBA" id="ARBA00049299"/>
    </source>
</evidence>
<evidence type="ECO:0000313" key="16">
    <source>
        <dbReference type="EMBL" id="TKR71654.1"/>
    </source>
</evidence>
<dbReference type="InterPro" id="IPR052468">
    <property type="entry name" value="Dual_spec_MAPK_kinase"/>
</dbReference>
<evidence type="ECO:0000256" key="1">
    <source>
        <dbReference type="ARBA" id="ARBA00022527"/>
    </source>
</evidence>
<dbReference type="SUPFAM" id="SSF56112">
    <property type="entry name" value="Protein kinase-like (PK-like)"/>
    <property type="match status" value="1"/>
</dbReference>
<dbReference type="GO" id="GO:0006950">
    <property type="term" value="P:response to stress"/>
    <property type="evidence" value="ECO:0007669"/>
    <property type="project" value="UniProtKB-ARBA"/>
</dbReference>
<dbReference type="Pfam" id="PF07714">
    <property type="entry name" value="PK_Tyr_Ser-Thr"/>
    <property type="match status" value="1"/>
</dbReference>
<keyword evidence="17" id="KW-1185">Reference proteome</keyword>
<dbReference type="Gene3D" id="3.30.200.20">
    <property type="entry name" value="Phosphorylase Kinase, domain 1"/>
    <property type="match status" value="1"/>
</dbReference>
<evidence type="ECO:0000256" key="3">
    <source>
        <dbReference type="ARBA" id="ARBA00022679"/>
    </source>
</evidence>
<dbReference type="InterPro" id="IPR001245">
    <property type="entry name" value="Ser-Thr/Tyr_kinase_cat_dom"/>
</dbReference>
<comment type="catalytic activity">
    <reaction evidence="10">
        <text>L-seryl-[protein] + ATP = O-phospho-L-seryl-[protein] + ADP + H(+)</text>
        <dbReference type="Rhea" id="RHEA:17989"/>
        <dbReference type="Rhea" id="RHEA-COMP:9863"/>
        <dbReference type="Rhea" id="RHEA-COMP:11604"/>
        <dbReference type="ChEBI" id="CHEBI:15378"/>
        <dbReference type="ChEBI" id="CHEBI:29999"/>
        <dbReference type="ChEBI" id="CHEBI:30616"/>
        <dbReference type="ChEBI" id="CHEBI:83421"/>
        <dbReference type="ChEBI" id="CHEBI:456216"/>
        <dbReference type="EC" id="2.7.12.2"/>
    </reaction>
</comment>
<evidence type="ECO:0000259" key="15">
    <source>
        <dbReference type="PROSITE" id="PS50011"/>
    </source>
</evidence>
<evidence type="ECO:0000256" key="14">
    <source>
        <dbReference type="RuleBase" id="RU000304"/>
    </source>
</evidence>
<protein>
    <recommendedName>
        <fullName evidence="9">mitogen-activated protein kinase kinase</fullName>
        <ecNumber evidence="9">2.7.12.2</ecNumber>
    </recommendedName>
</protein>
<dbReference type="GO" id="GO:0005524">
    <property type="term" value="F:ATP binding"/>
    <property type="evidence" value="ECO:0007669"/>
    <property type="project" value="UniProtKB-UniRule"/>
</dbReference>
<dbReference type="AlphaFoldDB" id="A0A4U5MPT9"/>
<reference evidence="16 17" key="1">
    <citation type="journal article" date="2015" name="Genome Biol.">
        <title>Comparative genomics of Steinernema reveals deeply conserved gene regulatory networks.</title>
        <authorList>
            <person name="Dillman A.R."/>
            <person name="Macchietto M."/>
            <person name="Porter C.F."/>
            <person name="Rogers A."/>
            <person name="Williams B."/>
            <person name="Antoshechkin I."/>
            <person name="Lee M.M."/>
            <person name="Goodwin Z."/>
            <person name="Lu X."/>
            <person name="Lewis E.E."/>
            <person name="Goodrich-Blair H."/>
            <person name="Stock S.P."/>
            <person name="Adams B.J."/>
            <person name="Sternberg P.W."/>
            <person name="Mortazavi A."/>
        </authorList>
    </citation>
    <scope>NUCLEOTIDE SEQUENCE [LARGE SCALE GENOMIC DNA]</scope>
    <source>
        <strain evidence="16 17">ALL</strain>
    </source>
</reference>
<keyword evidence="3" id="KW-0808">Transferase</keyword>
<evidence type="ECO:0000256" key="10">
    <source>
        <dbReference type="ARBA" id="ARBA00049014"/>
    </source>
</evidence>
<dbReference type="InterPro" id="IPR000719">
    <property type="entry name" value="Prot_kinase_dom"/>
</dbReference>
<dbReference type="Proteomes" id="UP000298663">
    <property type="component" value="Unassembled WGS sequence"/>
</dbReference>
<keyword evidence="5" id="KW-0418">Kinase</keyword>
<dbReference type="PANTHER" id="PTHR47238:SF4">
    <property type="entry name" value="MITOGEN-ACTIVATED PROTEIN KINASE KINASE 5"/>
    <property type="match status" value="1"/>
</dbReference>
<comment type="caution">
    <text evidence="16">The sequence shown here is derived from an EMBL/GenBank/DDBJ whole genome shotgun (WGS) entry which is preliminary data.</text>
</comment>
<reference evidence="16 17" key="2">
    <citation type="journal article" date="2019" name="G3 (Bethesda)">
        <title>Hybrid Assembly of the Genome of the Entomopathogenic Nematode Steinernema carpocapsae Identifies the X-Chromosome.</title>
        <authorList>
            <person name="Serra L."/>
            <person name="Macchietto M."/>
            <person name="Macias-Munoz A."/>
            <person name="McGill C.J."/>
            <person name="Rodriguez I.M."/>
            <person name="Rodriguez B."/>
            <person name="Murad R."/>
            <person name="Mortazavi A."/>
        </authorList>
    </citation>
    <scope>NUCLEOTIDE SEQUENCE [LARGE SCALE GENOMIC DNA]</scope>
    <source>
        <strain evidence="16 17">ALL</strain>
    </source>
</reference>
<accession>A0A4U5MPT9</accession>
<dbReference type="Pfam" id="PF00069">
    <property type="entry name" value="Pkinase"/>
    <property type="match status" value="1"/>
</dbReference>
<keyword evidence="6 13" id="KW-0067">ATP-binding</keyword>
<dbReference type="InterPro" id="IPR008271">
    <property type="entry name" value="Ser/Thr_kinase_AS"/>
</dbReference>
<gene>
    <name evidence="16" type="ORF">L596_019219</name>
</gene>
<organism evidence="16 17">
    <name type="scientific">Steinernema carpocapsae</name>
    <name type="common">Entomopathogenic nematode</name>
    <dbReference type="NCBI Taxonomy" id="34508"/>
    <lineage>
        <taxon>Eukaryota</taxon>
        <taxon>Metazoa</taxon>
        <taxon>Ecdysozoa</taxon>
        <taxon>Nematoda</taxon>
        <taxon>Chromadorea</taxon>
        <taxon>Rhabditida</taxon>
        <taxon>Tylenchina</taxon>
        <taxon>Panagrolaimomorpha</taxon>
        <taxon>Strongyloidoidea</taxon>
        <taxon>Steinernematidae</taxon>
        <taxon>Steinernema</taxon>
    </lineage>
</organism>
<evidence type="ECO:0000256" key="9">
    <source>
        <dbReference type="ARBA" id="ARBA00038999"/>
    </source>
</evidence>
<proteinExistence type="inferred from homology"/>
<evidence type="ECO:0000256" key="2">
    <source>
        <dbReference type="ARBA" id="ARBA00022553"/>
    </source>
</evidence>
<dbReference type="OrthoDB" id="25592at2759"/>
<dbReference type="GO" id="GO:0004708">
    <property type="term" value="F:MAP kinase kinase activity"/>
    <property type="evidence" value="ECO:0007669"/>
    <property type="project" value="UniProtKB-EC"/>
</dbReference>
<evidence type="ECO:0000256" key="5">
    <source>
        <dbReference type="ARBA" id="ARBA00022777"/>
    </source>
</evidence>
<keyword evidence="2" id="KW-0597">Phosphoprotein</keyword>
<dbReference type="SMART" id="SM00220">
    <property type="entry name" value="S_TKc"/>
    <property type="match status" value="1"/>
</dbReference>
<feature type="domain" description="Protein kinase" evidence="15">
    <location>
        <begin position="55"/>
        <end position="282"/>
    </location>
</feature>
<evidence type="ECO:0000256" key="7">
    <source>
        <dbReference type="ARBA" id="ARBA00023137"/>
    </source>
</evidence>
<dbReference type="Gene3D" id="1.10.510.10">
    <property type="entry name" value="Transferase(Phosphotransferase) domain 1"/>
    <property type="match status" value="1"/>
</dbReference>
<dbReference type="EMBL" id="AZBU02000006">
    <property type="protein sequence ID" value="TKR71654.1"/>
    <property type="molecule type" value="Genomic_DNA"/>
</dbReference>
<dbReference type="PROSITE" id="PS00107">
    <property type="entry name" value="PROTEIN_KINASE_ATP"/>
    <property type="match status" value="1"/>
</dbReference>
<evidence type="ECO:0000313" key="17">
    <source>
        <dbReference type="Proteomes" id="UP000298663"/>
    </source>
</evidence>
<keyword evidence="4 13" id="KW-0547">Nucleotide-binding</keyword>
<comment type="catalytic activity">
    <reaction evidence="12">
        <text>L-tyrosyl-[protein] + ATP = O-phospho-L-tyrosyl-[protein] + ADP + H(+)</text>
        <dbReference type="Rhea" id="RHEA:10596"/>
        <dbReference type="Rhea" id="RHEA-COMP:10136"/>
        <dbReference type="Rhea" id="RHEA-COMP:20101"/>
        <dbReference type="ChEBI" id="CHEBI:15378"/>
        <dbReference type="ChEBI" id="CHEBI:30616"/>
        <dbReference type="ChEBI" id="CHEBI:46858"/>
        <dbReference type="ChEBI" id="CHEBI:61978"/>
        <dbReference type="ChEBI" id="CHEBI:456216"/>
        <dbReference type="EC" id="2.7.12.2"/>
    </reaction>
</comment>